<dbReference type="EMBL" id="BPQH01000022">
    <property type="protein sequence ID" value="GJD52786.1"/>
    <property type="molecule type" value="Genomic_DNA"/>
</dbReference>
<evidence type="ECO:0000313" key="2">
    <source>
        <dbReference type="EMBL" id="GJD52786.1"/>
    </source>
</evidence>
<name>A0ABQ4R518_9HYPH</name>
<organism evidence="2 3">
    <name type="scientific">Methylobacterium crusticola</name>
    <dbReference type="NCBI Taxonomy" id="1697972"/>
    <lineage>
        <taxon>Bacteria</taxon>
        <taxon>Pseudomonadati</taxon>
        <taxon>Pseudomonadota</taxon>
        <taxon>Alphaproteobacteria</taxon>
        <taxon>Hyphomicrobiales</taxon>
        <taxon>Methylobacteriaceae</taxon>
        <taxon>Methylobacterium</taxon>
    </lineage>
</organism>
<reference evidence="2" key="1">
    <citation type="journal article" date="2021" name="Front. Microbiol.">
        <title>Comprehensive Comparative Genomics and Phenotyping of Methylobacterium Species.</title>
        <authorList>
            <person name="Alessa O."/>
            <person name="Ogura Y."/>
            <person name="Fujitani Y."/>
            <person name="Takami H."/>
            <person name="Hayashi T."/>
            <person name="Sahin N."/>
            <person name="Tani A."/>
        </authorList>
    </citation>
    <scope>NUCLEOTIDE SEQUENCE</scope>
    <source>
        <strain evidence="2">KCTC 52305</strain>
    </source>
</reference>
<sequence length="78" mass="7984">MRRPSRGPGRDWRDEGGSSYHPGDHAVSWADAAMGLLLYACLLGALAAAPERTAAAAPARGAPPDSAARASPLREAGC</sequence>
<feature type="region of interest" description="Disordered" evidence="1">
    <location>
        <begin position="52"/>
        <end position="78"/>
    </location>
</feature>
<comment type="caution">
    <text evidence="2">The sequence shown here is derived from an EMBL/GenBank/DDBJ whole genome shotgun (WGS) entry which is preliminary data.</text>
</comment>
<gene>
    <name evidence="2" type="ORF">OPKNFCMD_5553</name>
</gene>
<evidence type="ECO:0000313" key="3">
    <source>
        <dbReference type="Proteomes" id="UP001055167"/>
    </source>
</evidence>
<feature type="region of interest" description="Disordered" evidence="1">
    <location>
        <begin position="1"/>
        <end position="24"/>
    </location>
</feature>
<reference evidence="2" key="2">
    <citation type="submission" date="2021-08" db="EMBL/GenBank/DDBJ databases">
        <authorList>
            <person name="Tani A."/>
            <person name="Ola A."/>
            <person name="Ogura Y."/>
            <person name="Katsura K."/>
            <person name="Hayashi T."/>
        </authorList>
    </citation>
    <scope>NUCLEOTIDE SEQUENCE</scope>
    <source>
        <strain evidence="2">KCTC 52305</strain>
    </source>
</reference>
<protein>
    <submittedName>
        <fullName evidence="2">Uncharacterized protein</fullName>
    </submittedName>
</protein>
<keyword evidence="3" id="KW-1185">Reference proteome</keyword>
<proteinExistence type="predicted"/>
<evidence type="ECO:0000256" key="1">
    <source>
        <dbReference type="SAM" id="MobiDB-lite"/>
    </source>
</evidence>
<dbReference type="Proteomes" id="UP001055167">
    <property type="component" value="Unassembled WGS sequence"/>
</dbReference>
<dbReference type="RefSeq" id="WP_128566108.1">
    <property type="nucleotide sequence ID" value="NZ_BPQH01000022.1"/>
</dbReference>
<accession>A0ABQ4R518</accession>